<proteinExistence type="inferred from homology"/>
<evidence type="ECO:0000256" key="4">
    <source>
        <dbReference type="SAM" id="SignalP"/>
    </source>
</evidence>
<comment type="similarity">
    <text evidence="2">Belongs to the virb1 family.</text>
</comment>
<dbReference type="Pfam" id="PF01464">
    <property type="entry name" value="SLT"/>
    <property type="match status" value="1"/>
</dbReference>
<evidence type="ECO:0000313" key="7">
    <source>
        <dbReference type="Proteomes" id="UP000554342"/>
    </source>
</evidence>
<keyword evidence="7" id="KW-1185">Reference proteome</keyword>
<comment type="similarity">
    <text evidence="1">Belongs to the transglycosylase Slt family.</text>
</comment>
<accession>A0A840Z388</accession>
<dbReference type="EMBL" id="JACIJI010000010">
    <property type="protein sequence ID" value="MBB5720207.1"/>
    <property type="molecule type" value="Genomic_DNA"/>
</dbReference>
<evidence type="ECO:0000256" key="3">
    <source>
        <dbReference type="SAM" id="MobiDB-lite"/>
    </source>
</evidence>
<evidence type="ECO:0000313" key="6">
    <source>
        <dbReference type="EMBL" id="MBB5720207.1"/>
    </source>
</evidence>
<protein>
    <submittedName>
        <fullName evidence="6">Soluble lytic murein transglycosylase-like protein</fullName>
    </submittedName>
</protein>
<feature type="chain" id="PRO_5032591739" evidence="4">
    <location>
        <begin position="22"/>
        <end position="227"/>
    </location>
</feature>
<dbReference type="Proteomes" id="UP000554342">
    <property type="component" value="Unassembled WGS sequence"/>
</dbReference>
<feature type="domain" description="Transglycosylase SLT" evidence="5">
    <location>
        <begin position="30"/>
        <end position="137"/>
    </location>
</feature>
<organism evidence="6 7">
    <name type="scientific">Stakelama sediminis</name>
    <dbReference type="NCBI Taxonomy" id="463200"/>
    <lineage>
        <taxon>Bacteria</taxon>
        <taxon>Pseudomonadati</taxon>
        <taxon>Pseudomonadota</taxon>
        <taxon>Alphaproteobacteria</taxon>
        <taxon>Sphingomonadales</taxon>
        <taxon>Sphingomonadaceae</taxon>
        <taxon>Stakelama</taxon>
    </lineage>
</organism>
<keyword evidence="4" id="KW-0732">Signal</keyword>
<evidence type="ECO:0000256" key="2">
    <source>
        <dbReference type="ARBA" id="ARBA00009387"/>
    </source>
</evidence>
<gene>
    <name evidence="6" type="ORF">FHR23_003170</name>
</gene>
<dbReference type="PANTHER" id="PTHR37423:SF2">
    <property type="entry name" value="MEMBRANE-BOUND LYTIC MUREIN TRANSGLYCOSYLASE C"/>
    <property type="match status" value="1"/>
</dbReference>
<comment type="caution">
    <text evidence="6">The sequence shown here is derived from an EMBL/GenBank/DDBJ whole genome shotgun (WGS) entry which is preliminary data.</text>
</comment>
<dbReference type="SUPFAM" id="SSF53955">
    <property type="entry name" value="Lysozyme-like"/>
    <property type="match status" value="1"/>
</dbReference>
<feature type="region of interest" description="Disordered" evidence="3">
    <location>
        <begin position="203"/>
        <end position="227"/>
    </location>
</feature>
<dbReference type="AlphaFoldDB" id="A0A840Z388"/>
<dbReference type="Gene3D" id="1.10.530.10">
    <property type="match status" value="1"/>
</dbReference>
<evidence type="ECO:0000259" key="5">
    <source>
        <dbReference type="Pfam" id="PF01464"/>
    </source>
</evidence>
<feature type="signal peptide" evidence="4">
    <location>
        <begin position="1"/>
        <end position="21"/>
    </location>
</feature>
<dbReference type="RefSeq" id="WP_184005844.1">
    <property type="nucleotide sequence ID" value="NZ_BAABIF010000027.1"/>
</dbReference>
<name>A0A840Z388_9SPHN</name>
<dbReference type="PANTHER" id="PTHR37423">
    <property type="entry name" value="SOLUBLE LYTIC MUREIN TRANSGLYCOSYLASE-RELATED"/>
    <property type="match status" value="1"/>
</dbReference>
<dbReference type="InterPro" id="IPR008258">
    <property type="entry name" value="Transglycosylase_SLT_dom_1"/>
</dbReference>
<evidence type="ECO:0000256" key="1">
    <source>
        <dbReference type="ARBA" id="ARBA00007734"/>
    </source>
</evidence>
<dbReference type="InterPro" id="IPR023346">
    <property type="entry name" value="Lysozyme-like_dom_sf"/>
</dbReference>
<sequence length="227" mass="24346">MGALKATLAALALLTALPAHADPVDRWMPLISEAARRFGLPPAWIETVMRAESGGHPLLAGRPVTSRAGAMGLMQLMPATWASMRARLGLGMNPYDPQDNILAGAFYLRLMYDRFGYPGLFGAYNAGPERYAATLSGRSALPAETRTYLARVTGHRVRAATTMAAAPAVMPANALFVVRRGTDEAKSVPRALPALFAVRRTANDTGDHGDTVATTDIAYPDRPSRKR</sequence>
<reference evidence="6 7" key="1">
    <citation type="submission" date="2020-08" db="EMBL/GenBank/DDBJ databases">
        <title>Genomic Encyclopedia of Type Strains, Phase IV (KMG-IV): sequencing the most valuable type-strain genomes for metagenomic binning, comparative biology and taxonomic classification.</title>
        <authorList>
            <person name="Goeker M."/>
        </authorList>
    </citation>
    <scope>NUCLEOTIDE SEQUENCE [LARGE SCALE GENOMIC DNA]</scope>
    <source>
        <strain evidence="6 7">DSM 27203</strain>
    </source>
</reference>
<dbReference type="CDD" id="cd00254">
    <property type="entry name" value="LT-like"/>
    <property type="match status" value="1"/>
</dbReference>